<evidence type="ECO:0000313" key="2">
    <source>
        <dbReference type="Proteomes" id="UP000605361"/>
    </source>
</evidence>
<name>A0A931AAU3_9ACTN</name>
<keyword evidence="2" id="KW-1185">Reference proteome</keyword>
<sequence>MSSGPEHRLVYMNAVSEEMVGKRPLGSPVRETFGDLRRKVGYVALLDQVLKTGEAVSLKKVPFAFGDHAMLGEERYASMSLSRVSLEAGEHGVLIVAMEITDQVASARVIGSITEGHRRSLQRFQHLLQMETQVVWVGDPLGRITEPSPGWQRLSGRRRSSCHDRSRCASVPLSRGSWSSSLASCVSGSLARCDARGGIAG</sequence>
<protein>
    <submittedName>
        <fullName evidence="1">PAS domain-containing protein</fullName>
    </submittedName>
</protein>
<dbReference type="Proteomes" id="UP000605361">
    <property type="component" value="Unassembled WGS sequence"/>
</dbReference>
<comment type="caution">
    <text evidence="1">The sequence shown here is derived from an EMBL/GenBank/DDBJ whole genome shotgun (WGS) entry which is preliminary data.</text>
</comment>
<dbReference type="Gene3D" id="3.30.450.20">
    <property type="entry name" value="PAS domain"/>
    <property type="match status" value="1"/>
</dbReference>
<evidence type="ECO:0000313" key="1">
    <source>
        <dbReference type="EMBL" id="MBF8187203.1"/>
    </source>
</evidence>
<gene>
    <name evidence="1" type="ORF">ITP53_15960</name>
</gene>
<dbReference type="EMBL" id="JADOGI010000041">
    <property type="protein sequence ID" value="MBF8187203.1"/>
    <property type="molecule type" value="Genomic_DNA"/>
</dbReference>
<reference evidence="1" key="1">
    <citation type="submission" date="2020-11" db="EMBL/GenBank/DDBJ databases">
        <title>Whole-genome analyses of Nonomuraea sp. K274.</title>
        <authorList>
            <person name="Veyisoglu A."/>
        </authorList>
    </citation>
    <scope>NUCLEOTIDE SEQUENCE</scope>
    <source>
        <strain evidence="1">K274</strain>
    </source>
</reference>
<accession>A0A931AAU3</accession>
<proteinExistence type="predicted"/>
<dbReference type="AlphaFoldDB" id="A0A931AAU3"/>
<organism evidence="1 2">
    <name type="scientific">Nonomuraea cypriaca</name>
    <dbReference type="NCBI Taxonomy" id="1187855"/>
    <lineage>
        <taxon>Bacteria</taxon>
        <taxon>Bacillati</taxon>
        <taxon>Actinomycetota</taxon>
        <taxon>Actinomycetes</taxon>
        <taxon>Streptosporangiales</taxon>
        <taxon>Streptosporangiaceae</taxon>
        <taxon>Nonomuraea</taxon>
    </lineage>
</organism>